<dbReference type="InterPro" id="IPR049551">
    <property type="entry name" value="PKS_DH_C"/>
</dbReference>
<proteinExistence type="predicted"/>
<reference evidence="8 9" key="1">
    <citation type="submission" date="2021-12" db="EMBL/GenBank/DDBJ databases">
        <title>Discovery of the Pendulisporaceae a myxobacterial family with distinct sporulation behavior and unique specialized metabolism.</title>
        <authorList>
            <person name="Garcia R."/>
            <person name="Popoff A."/>
            <person name="Bader C.D."/>
            <person name="Loehr J."/>
            <person name="Walesch S."/>
            <person name="Walt C."/>
            <person name="Boldt J."/>
            <person name="Bunk B."/>
            <person name="Haeckl F.J.F.P.J."/>
            <person name="Gunesch A.P."/>
            <person name="Birkelbach J."/>
            <person name="Nuebel U."/>
            <person name="Pietschmann T."/>
            <person name="Bach T."/>
            <person name="Mueller R."/>
        </authorList>
    </citation>
    <scope>NUCLEOTIDE SEQUENCE [LARGE SCALE GENOMIC DNA]</scope>
    <source>
        <strain evidence="8 9">MSr12523</strain>
    </source>
</reference>
<dbReference type="GO" id="GO:0016746">
    <property type="term" value="F:acyltransferase activity"/>
    <property type="evidence" value="ECO:0007669"/>
    <property type="project" value="UniProtKB-KW"/>
</dbReference>
<dbReference type="SUPFAM" id="SSF52151">
    <property type="entry name" value="FabD/lysophospholipase-like"/>
    <property type="match status" value="1"/>
</dbReference>
<dbReference type="InterPro" id="IPR036291">
    <property type="entry name" value="NAD(P)-bd_dom_sf"/>
</dbReference>
<evidence type="ECO:0000259" key="5">
    <source>
        <dbReference type="PROSITE" id="PS50075"/>
    </source>
</evidence>
<feature type="region of interest" description="C-terminal hotdog fold" evidence="4">
    <location>
        <begin position="1052"/>
        <end position="1195"/>
    </location>
</feature>
<keyword evidence="8" id="KW-0012">Acyltransferase</keyword>
<keyword evidence="2" id="KW-0597">Phosphoprotein</keyword>
<dbReference type="Gene3D" id="3.40.366.10">
    <property type="entry name" value="Malonyl-Coenzyme A Acyl Carrier Protein, domain 2"/>
    <property type="match status" value="1"/>
</dbReference>
<feature type="domain" description="Ketosynthase family 3 (KS3)" evidence="6">
    <location>
        <begin position="28"/>
        <end position="437"/>
    </location>
</feature>
<dbReference type="InterPro" id="IPR013968">
    <property type="entry name" value="PKS_KR"/>
</dbReference>
<dbReference type="InterPro" id="IPR014031">
    <property type="entry name" value="Ketoacyl_synth_C"/>
</dbReference>
<dbReference type="InterPro" id="IPR020806">
    <property type="entry name" value="PKS_PP-bd"/>
</dbReference>
<protein>
    <submittedName>
        <fullName evidence="8">Acyltransferase domain-containing protein</fullName>
    </submittedName>
</protein>
<dbReference type="Pfam" id="PF21089">
    <property type="entry name" value="PKS_DH_N"/>
    <property type="match status" value="1"/>
</dbReference>
<dbReference type="PANTHER" id="PTHR43775:SF37">
    <property type="entry name" value="SI:DKEY-61P9.11"/>
    <property type="match status" value="1"/>
</dbReference>
<dbReference type="SMART" id="SM00823">
    <property type="entry name" value="PKS_PP"/>
    <property type="match status" value="1"/>
</dbReference>
<keyword evidence="1" id="KW-0596">Phosphopantetheine</keyword>
<evidence type="ECO:0000313" key="8">
    <source>
        <dbReference type="EMBL" id="WXA99280.1"/>
    </source>
</evidence>
<dbReference type="Pfam" id="PF00698">
    <property type="entry name" value="Acyl_transf_1"/>
    <property type="match status" value="1"/>
</dbReference>
<dbReference type="SUPFAM" id="SSF53901">
    <property type="entry name" value="Thiolase-like"/>
    <property type="match status" value="1"/>
</dbReference>
<dbReference type="SMART" id="SM00826">
    <property type="entry name" value="PKS_DH"/>
    <property type="match status" value="1"/>
</dbReference>
<dbReference type="Gene3D" id="3.10.129.110">
    <property type="entry name" value="Polyketide synthase dehydratase"/>
    <property type="match status" value="1"/>
</dbReference>
<evidence type="ECO:0000256" key="4">
    <source>
        <dbReference type="PROSITE-ProRule" id="PRU01363"/>
    </source>
</evidence>
<dbReference type="InterPro" id="IPR057326">
    <property type="entry name" value="KR_dom"/>
</dbReference>
<dbReference type="InterPro" id="IPR020841">
    <property type="entry name" value="PKS_Beta-ketoAc_synthase_dom"/>
</dbReference>
<accession>A0ABZ2KNY6</accession>
<sequence>MTEAHELGDADRVLTTLRKLRTRVDALREPIAVIGLRMRLPPEDGSSERFWSMLVDAREAPRTIPRGRWQGEATSHVASLLDDVERFDAAFFGMTAAEACVMDPRQRMLLEVAWEALEVAGLPMAQLGRCGVYVGVTSPGEFFPTPSSAPASSAPFITTGKMVGAAAGRISHFLGATSPSLVIDTACSASLVAVHLAMTDLRARSCDVALCGGVNVIFSSEFLTEIEGAGIPAADDRCRPFDATASGVGLGEGCGFVVLKRLSDAVKDGDVVWAILRGSAVNHNGASDGLSAPNPDAQELVIREALRAARTAPRHVQYVEAHGTATTLGDPIEVEALSRVFADRCQPLRIGSVKSNIGHLLGAAGIASLIKTILAIRHRKLPPSLHFETPNPHIPWEHIPIRVQAELSDWPNPGEPLIAGVSAFGQSGTNAHVVVSEPPPETTAEPGKPEAANPPERVLVLSAKTPKALRNAARAVSEWLGMGPTPPATEDDIGYTAALRRTHHDHRLAVLGRDAGEWRDVLAAYAGGRTSAGAISGVVNGGRSPRIVFVFPGQGGQWAGMGRELLRHDPVFRHELEACDAAIRRHAPFSVKSELETMSASRLDDLEVLQPVLFAVMSSLAAVWRSWGIEPDAVVGHSLGEVAAAYVAGRLALDDGARIICLRSRLLKGGATGGAMLLLELGRRDTTQAIASFGDRVTIAASNGPRSTVVAGDTATISELKGLLERNGVSSRPIKNVQGASHSRFVDALRAPLLDGLSGISPRPGTVKFWSTAVKEQPASLDNAYWWKNLRQPVRFAERIEELAKGGYDVFVEVSPHPVLIGPMTEIFQELEASAVAVGTLRREKPEQATLLAALGSVHCAGGAVNWKKLYPAHRRVCTLPTYSWEQTRYWPTAHQTGERATQALAVARSVRYPFVATQLAISPGDTHVAQASVDLRDTSFAYLRDHTIHESARFPMSGFLEMVIEAVHTLLGARRFVIEDMDLTGPTLTLGDDGATTLQITLRQESRGYRFEVASRVRHGPWVPHTTGHIAPDNEKPPRKLDLAALREGCSSTVDGEQIYERLADRHAHFGPRFKALDSLAGGLDFILGRFVSERALSLNVGQHYAHPALVEAAFHSFAALADSRAPDTLPRPVRLGRVRVTGHRHEAAWVQTSRPEDGSTDFEACLKIVSADGDVLLDFERAQMRPVDPKSAVFDAGEEKDGIEFGLVTLGWQREPTRSRIPTGRSECWLVVAEGQLGELVRAKLPRTYRVVTAKSGKSLARISENSYEVDRGEFEQVRALLKEAFGSTGPDRVIFVRDLAAEGEAIPRLEPAMRDARHIQRLVQSVVRTGWANTPRLYLVARSNQPVAEDVTRPEDALVWGIGVILHRQLPELACTVVDWGLTETLDALVDELRAHEPVHRVALRQGQRWVPRAMPLRLNRRSSGIRLDPIDRARLDIASVDRALLLPSRDAHLLSDRTYLVAAALGGAELARRLAARGARHVVVLVPRGRAEQISAPVLQGVDVRVVELAADDRDELHDALVELSRQIPPLAGIVHATTAGTDTGIVDRDDVLRDMKPSLRAVWNLHELTLEQPLEFFTTLFLTSDVFGAPNQADFGAMMAFLNAFTHYRIARGLPAQSVACEAWRLEDLSPMPDSSAAPLELLQLALGSSVPLLLSESFAELWMDAQRVDGTTNFASQLRRVQGDDRAQLVLRTLLEILSSITGTPMGDISSDAPLQSVLDSLGVIGLRQAVEQTFDLKVSVVSLFAQPTIRSFAMWCTERLCT</sequence>
<dbReference type="InterPro" id="IPR009081">
    <property type="entry name" value="PP-bd_ACP"/>
</dbReference>
<dbReference type="Gene3D" id="3.40.47.10">
    <property type="match status" value="1"/>
</dbReference>
<dbReference type="InterPro" id="IPR014030">
    <property type="entry name" value="Ketoacyl_synth_N"/>
</dbReference>
<organism evidence="8 9">
    <name type="scientific">Pendulispora brunnea</name>
    <dbReference type="NCBI Taxonomy" id="2905690"/>
    <lineage>
        <taxon>Bacteria</taxon>
        <taxon>Pseudomonadati</taxon>
        <taxon>Myxococcota</taxon>
        <taxon>Myxococcia</taxon>
        <taxon>Myxococcales</taxon>
        <taxon>Sorangiineae</taxon>
        <taxon>Pendulisporaceae</taxon>
        <taxon>Pendulispora</taxon>
    </lineage>
</organism>
<comment type="caution">
    <text evidence="4">Lacks conserved residue(s) required for the propagation of feature annotation.</text>
</comment>
<dbReference type="Pfam" id="PF00109">
    <property type="entry name" value="ketoacyl-synt"/>
    <property type="match status" value="1"/>
</dbReference>
<dbReference type="InterPro" id="IPR016036">
    <property type="entry name" value="Malonyl_transacylase_ACP-bd"/>
</dbReference>
<dbReference type="Pfam" id="PF00550">
    <property type="entry name" value="PP-binding"/>
    <property type="match status" value="1"/>
</dbReference>
<dbReference type="SUPFAM" id="SSF55048">
    <property type="entry name" value="Probable ACP-binding domain of malonyl-CoA ACP transacylase"/>
    <property type="match status" value="1"/>
</dbReference>
<dbReference type="InterPro" id="IPR049552">
    <property type="entry name" value="PKS_DH_N"/>
</dbReference>
<evidence type="ECO:0000259" key="7">
    <source>
        <dbReference type="PROSITE" id="PS52019"/>
    </source>
</evidence>
<dbReference type="InterPro" id="IPR014043">
    <property type="entry name" value="Acyl_transferase_dom"/>
</dbReference>
<dbReference type="SMART" id="SM00822">
    <property type="entry name" value="PKS_KR"/>
    <property type="match status" value="1"/>
</dbReference>
<evidence type="ECO:0000313" key="9">
    <source>
        <dbReference type="Proteomes" id="UP001379533"/>
    </source>
</evidence>
<feature type="domain" description="PKS/mFAS DH" evidence="7">
    <location>
        <begin position="913"/>
        <end position="1195"/>
    </location>
</feature>
<dbReference type="SUPFAM" id="SSF47336">
    <property type="entry name" value="ACP-like"/>
    <property type="match status" value="1"/>
</dbReference>
<dbReference type="PANTHER" id="PTHR43775">
    <property type="entry name" value="FATTY ACID SYNTHASE"/>
    <property type="match status" value="1"/>
</dbReference>
<dbReference type="Proteomes" id="UP001379533">
    <property type="component" value="Chromosome"/>
</dbReference>
<dbReference type="Pfam" id="PF08659">
    <property type="entry name" value="KR"/>
    <property type="match status" value="1"/>
</dbReference>
<dbReference type="SUPFAM" id="SSF51735">
    <property type="entry name" value="NAD(P)-binding Rossmann-fold domains"/>
    <property type="match status" value="2"/>
</dbReference>
<dbReference type="InterPro" id="IPR032821">
    <property type="entry name" value="PKS_assoc"/>
</dbReference>
<dbReference type="Gene3D" id="3.30.70.3290">
    <property type="match status" value="1"/>
</dbReference>
<feature type="domain" description="Carrier" evidence="5">
    <location>
        <begin position="1691"/>
        <end position="1767"/>
    </location>
</feature>
<dbReference type="InterPro" id="IPR016039">
    <property type="entry name" value="Thiolase-like"/>
</dbReference>
<dbReference type="PROSITE" id="PS50075">
    <property type="entry name" value="CARRIER"/>
    <property type="match status" value="1"/>
</dbReference>
<dbReference type="Pfam" id="PF14765">
    <property type="entry name" value="PS-DH"/>
    <property type="match status" value="1"/>
</dbReference>
<evidence type="ECO:0000256" key="2">
    <source>
        <dbReference type="ARBA" id="ARBA00022553"/>
    </source>
</evidence>
<dbReference type="SMART" id="SM00827">
    <property type="entry name" value="PKS_AT"/>
    <property type="match status" value="1"/>
</dbReference>
<dbReference type="InterPro" id="IPR001227">
    <property type="entry name" value="Ac_transferase_dom_sf"/>
</dbReference>
<dbReference type="RefSeq" id="WP_394849915.1">
    <property type="nucleotide sequence ID" value="NZ_CP089982.1"/>
</dbReference>
<feature type="region of interest" description="N-terminal hotdog fold" evidence="4">
    <location>
        <begin position="913"/>
        <end position="1038"/>
    </location>
</feature>
<dbReference type="Pfam" id="PF02801">
    <property type="entry name" value="Ketoacyl-synt_C"/>
    <property type="match status" value="1"/>
</dbReference>
<dbReference type="PROSITE" id="PS52004">
    <property type="entry name" value="KS3_2"/>
    <property type="match status" value="1"/>
</dbReference>
<dbReference type="InterPro" id="IPR036736">
    <property type="entry name" value="ACP-like_sf"/>
</dbReference>
<gene>
    <name evidence="8" type="ORF">LZC95_20960</name>
</gene>
<dbReference type="SMART" id="SM00825">
    <property type="entry name" value="PKS_KS"/>
    <property type="match status" value="1"/>
</dbReference>
<dbReference type="InterPro" id="IPR016035">
    <property type="entry name" value="Acyl_Trfase/lysoPLipase"/>
</dbReference>
<keyword evidence="9" id="KW-1185">Reference proteome</keyword>
<dbReference type="InterPro" id="IPR049900">
    <property type="entry name" value="PKS_mFAS_DH"/>
</dbReference>
<dbReference type="Gene3D" id="1.10.1200.10">
    <property type="entry name" value="ACP-like"/>
    <property type="match status" value="1"/>
</dbReference>
<evidence type="ECO:0000256" key="1">
    <source>
        <dbReference type="ARBA" id="ARBA00022450"/>
    </source>
</evidence>
<name>A0ABZ2KNY6_9BACT</name>
<dbReference type="InterPro" id="IPR042104">
    <property type="entry name" value="PKS_dehydratase_sf"/>
</dbReference>
<dbReference type="CDD" id="cd00833">
    <property type="entry name" value="PKS"/>
    <property type="match status" value="1"/>
</dbReference>
<dbReference type="EMBL" id="CP089982">
    <property type="protein sequence ID" value="WXA99280.1"/>
    <property type="molecule type" value="Genomic_DNA"/>
</dbReference>
<dbReference type="InterPro" id="IPR020807">
    <property type="entry name" value="PKS_DH"/>
</dbReference>
<evidence type="ECO:0000256" key="3">
    <source>
        <dbReference type="ARBA" id="ARBA00022679"/>
    </source>
</evidence>
<dbReference type="Gene3D" id="3.40.50.720">
    <property type="entry name" value="NAD(P)-binding Rossmann-like Domain"/>
    <property type="match status" value="1"/>
</dbReference>
<keyword evidence="3" id="KW-0808">Transferase</keyword>
<dbReference type="PROSITE" id="PS52019">
    <property type="entry name" value="PKS_MFAS_DH"/>
    <property type="match status" value="1"/>
</dbReference>
<dbReference type="InterPro" id="IPR050091">
    <property type="entry name" value="PKS_NRPS_Biosynth_Enz"/>
</dbReference>
<evidence type="ECO:0000259" key="6">
    <source>
        <dbReference type="PROSITE" id="PS52004"/>
    </source>
</evidence>
<dbReference type="Pfam" id="PF16197">
    <property type="entry name" value="KAsynt_C_assoc"/>
    <property type="match status" value="1"/>
</dbReference>